<organism evidence="8 9">
    <name type="scientific">Pinctada imbricata</name>
    <name type="common">Atlantic pearl-oyster</name>
    <name type="synonym">Pinctada martensii</name>
    <dbReference type="NCBI Taxonomy" id="66713"/>
    <lineage>
        <taxon>Eukaryota</taxon>
        <taxon>Metazoa</taxon>
        <taxon>Spiralia</taxon>
        <taxon>Lophotrochozoa</taxon>
        <taxon>Mollusca</taxon>
        <taxon>Bivalvia</taxon>
        <taxon>Autobranchia</taxon>
        <taxon>Pteriomorphia</taxon>
        <taxon>Pterioida</taxon>
        <taxon>Pterioidea</taxon>
        <taxon>Pteriidae</taxon>
        <taxon>Pinctada</taxon>
    </lineage>
</organism>
<evidence type="ECO:0000256" key="6">
    <source>
        <dbReference type="SAM" id="Phobius"/>
    </source>
</evidence>
<dbReference type="InterPro" id="IPR000276">
    <property type="entry name" value="GPCR_Rhodpsn"/>
</dbReference>
<evidence type="ECO:0000313" key="8">
    <source>
        <dbReference type="EMBL" id="KAK3104389.1"/>
    </source>
</evidence>
<name>A0AA88YNS1_PINIB</name>
<dbReference type="InterPro" id="IPR017452">
    <property type="entry name" value="GPCR_Rhodpsn_7TM"/>
</dbReference>
<evidence type="ECO:0000313" key="9">
    <source>
        <dbReference type="Proteomes" id="UP001186944"/>
    </source>
</evidence>
<dbReference type="PANTHER" id="PTHR22750">
    <property type="entry name" value="G-PROTEIN COUPLED RECEPTOR"/>
    <property type="match status" value="1"/>
</dbReference>
<feature type="transmembrane region" description="Helical" evidence="6">
    <location>
        <begin position="55"/>
        <end position="81"/>
    </location>
</feature>
<accession>A0AA88YNS1</accession>
<sequence>MRYHIVIRPRVIKLYLILAWTLVVGLSVAPSIMWIGYPPVRGICGFFVVLRRSYIKGVCIIMFTIIGLQIVMYLHIFAVAVSKILQDRKQIGNVESRKTIQMWWKPAKVVLIIVGSNACTMAPVAVYMFMVTEGRFDTYTDKEKEILLTYIAAPCFLNSVLNPILYSFQIPGVKKAFLKTFYCCSRSDKNEQNSTAWTAWTT</sequence>
<dbReference type="Gene3D" id="1.20.1070.10">
    <property type="entry name" value="Rhodopsin 7-helix transmembrane proteins"/>
    <property type="match status" value="1"/>
</dbReference>
<evidence type="ECO:0000256" key="2">
    <source>
        <dbReference type="ARBA" id="ARBA00022475"/>
    </source>
</evidence>
<protein>
    <recommendedName>
        <fullName evidence="7">G-protein coupled receptors family 1 profile domain-containing protein</fullName>
    </recommendedName>
</protein>
<reference evidence="8" key="1">
    <citation type="submission" date="2019-08" db="EMBL/GenBank/DDBJ databases">
        <title>The improved chromosome-level genome for the pearl oyster Pinctada fucata martensii using PacBio sequencing and Hi-C.</title>
        <authorList>
            <person name="Zheng Z."/>
        </authorList>
    </citation>
    <scope>NUCLEOTIDE SEQUENCE</scope>
    <source>
        <strain evidence="8">ZZ-2019</strain>
        <tissue evidence="8">Adductor muscle</tissue>
    </source>
</reference>
<evidence type="ECO:0000256" key="4">
    <source>
        <dbReference type="ARBA" id="ARBA00022989"/>
    </source>
</evidence>
<keyword evidence="9" id="KW-1185">Reference proteome</keyword>
<keyword evidence="2" id="KW-1003">Cell membrane</keyword>
<keyword evidence="3 6" id="KW-0812">Transmembrane</keyword>
<evidence type="ECO:0000256" key="3">
    <source>
        <dbReference type="ARBA" id="ARBA00022692"/>
    </source>
</evidence>
<gene>
    <name evidence="8" type="ORF">FSP39_000938</name>
</gene>
<feature type="transmembrane region" description="Helical" evidence="6">
    <location>
        <begin position="12"/>
        <end position="35"/>
    </location>
</feature>
<feature type="transmembrane region" description="Helical" evidence="6">
    <location>
        <begin position="150"/>
        <end position="168"/>
    </location>
</feature>
<feature type="transmembrane region" description="Helical" evidence="6">
    <location>
        <begin position="109"/>
        <end position="130"/>
    </location>
</feature>
<evidence type="ECO:0000256" key="5">
    <source>
        <dbReference type="ARBA" id="ARBA00023136"/>
    </source>
</evidence>
<comment type="subcellular location">
    <subcellularLocation>
        <location evidence="1">Cell membrane</location>
        <topology evidence="1">Multi-pass membrane protein</topology>
    </subcellularLocation>
</comment>
<keyword evidence="4 6" id="KW-1133">Transmembrane helix</keyword>
<dbReference type="AlphaFoldDB" id="A0AA88YNS1"/>
<evidence type="ECO:0000259" key="7">
    <source>
        <dbReference type="PROSITE" id="PS50262"/>
    </source>
</evidence>
<dbReference type="GO" id="GO:0005886">
    <property type="term" value="C:plasma membrane"/>
    <property type="evidence" value="ECO:0007669"/>
    <property type="project" value="UniProtKB-SubCell"/>
</dbReference>
<evidence type="ECO:0000256" key="1">
    <source>
        <dbReference type="ARBA" id="ARBA00004651"/>
    </source>
</evidence>
<dbReference type="Proteomes" id="UP001186944">
    <property type="component" value="Unassembled WGS sequence"/>
</dbReference>
<keyword evidence="5 6" id="KW-0472">Membrane</keyword>
<dbReference type="GO" id="GO:0004930">
    <property type="term" value="F:G protein-coupled receptor activity"/>
    <property type="evidence" value="ECO:0007669"/>
    <property type="project" value="InterPro"/>
</dbReference>
<dbReference type="Pfam" id="PF00001">
    <property type="entry name" value="7tm_1"/>
    <property type="match status" value="1"/>
</dbReference>
<dbReference type="SUPFAM" id="SSF81321">
    <property type="entry name" value="Family A G protein-coupled receptor-like"/>
    <property type="match status" value="1"/>
</dbReference>
<dbReference type="PROSITE" id="PS50262">
    <property type="entry name" value="G_PROTEIN_RECEP_F1_2"/>
    <property type="match status" value="1"/>
</dbReference>
<comment type="caution">
    <text evidence="8">The sequence shown here is derived from an EMBL/GenBank/DDBJ whole genome shotgun (WGS) entry which is preliminary data.</text>
</comment>
<feature type="domain" description="G-protein coupled receptors family 1 profile" evidence="7">
    <location>
        <begin position="1"/>
        <end position="166"/>
    </location>
</feature>
<dbReference type="CDD" id="cd00637">
    <property type="entry name" value="7tm_classA_rhodopsin-like"/>
    <property type="match status" value="1"/>
</dbReference>
<proteinExistence type="predicted"/>
<dbReference type="EMBL" id="VSWD01000004">
    <property type="protein sequence ID" value="KAK3104389.1"/>
    <property type="molecule type" value="Genomic_DNA"/>
</dbReference>